<dbReference type="SMART" id="SM00448">
    <property type="entry name" value="REC"/>
    <property type="match status" value="1"/>
</dbReference>
<dbReference type="InterPro" id="IPR004358">
    <property type="entry name" value="Sig_transdc_His_kin-like_C"/>
</dbReference>
<dbReference type="SMART" id="SM00387">
    <property type="entry name" value="HATPase_c"/>
    <property type="match status" value="1"/>
</dbReference>
<evidence type="ECO:0000256" key="9">
    <source>
        <dbReference type="PROSITE-ProRule" id="PRU00169"/>
    </source>
</evidence>
<dbReference type="PROSITE" id="PS50110">
    <property type="entry name" value="RESPONSE_REGULATORY"/>
    <property type="match status" value="1"/>
</dbReference>
<feature type="domain" description="Response regulatory" evidence="12">
    <location>
        <begin position="442"/>
        <end position="556"/>
    </location>
</feature>
<dbReference type="EC" id="2.7.13.3" evidence="2"/>
<reference evidence="13 14" key="1">
    <citation type="submission" date="2014-08" db="EMBL/GenBank/DDBJ databases">
        <authorList>
            <person name="Chen Y.-H."/>
        </authorList>
    </citation>
    <scope>NUCLEOTIDE SEQUENCE [LARGE SCALE GENOMIC DNA]</scope>
</reference>
<evidence type="ECO:0000256" key="5">
    <source>
        <dbReference type="ARBA" id="ARBA00022741"/>
    </source>
</evidence>
<evidence type="ECO:0000256" key="8">
    <source>
        <dbReference type="ARBA" id="ARBA00023012"/>
    </source>
</evidence>
<evidence type="ECO:0000256" key="7">
    <source>
        <dbReference type="ARBA" id="ARBA00022840"/>
    </source>
</evidence>
<evidence type="ECO:0000259" key="12">
    <source>
        <dbReference type="PROSITE" id="PS50110"/>
    </source>
</evidence>
<keyword evidence="10" id="KW-0175">Coiled coil</keyword>
<accession>A0A0T7GG03</accession>
<keyword evidence="5" id="KW-0547">Nucleotide-binding</keyword>
<evidence type="ECO:0000256" key="1">
    <source>
        <dbReference type="ARBA" id="ARBA00000085"/>
    </source>
</evidence>
<name>A0A0T7GG03_NEOGA</name>
<evidence type="ECO:0000256" key="4">
    <source>
        <dbReference type="ARBA" id="ARBA00022679"/>
    </source>
</evidence>
<dbReference type="Pfam" id="PF02518">
    <property type="entry name" value="HATPase_c"/>
    <property type="match status" value="1"/>
</dbReference>
<dbReference type="RefSeq" id="WP_046632394.1">
    <property type="nucleotide sequence ID" value="NZ_CCRK01000002.1"/>
</dbReference>
<dbReference type="SUPFAM" id="SSF47384">
    <property type="entry name" value="Homodimeric domain of signal transducing histidine kinase"/>
    <property type="match status" value="1"/>
</dbReference>
<dbReference type="InterPro" id="IPR003661">
    <property type="entry name" value="HisK_dim/P_dom"/>
</dbReference>
<dbReference type="EMBL" id="CCRK01000002">
    <property type="protein sequence ID" value="CDZ46233.1"/>
    <property type="molecule type" value="Genomic_DNA"/>
</dbReference>
<keyword evidence="7" id="KW-0067">ATP-binding</keyword>
<dbReference type="PANTHER" id="PTHR43065:SF46">
    <property type="entry name" value="C4-DICARBOXYLATE TRANSPORT SENSOR PROTEIN DCTB"/>
    <property type="match status" value="1"/>
</dbReference>
<evidence type="ECO:0000256" key="2">
    <source>
        <dbReference type="ARBA" id="ARBA00012438"/>
    </source>
</evidence>
<evidence type="ECO:0000313" key="14">
    <source>
        <dbReference type="Proteomes" id="UP000039660"/>
    </source>
</evidence>
<dbReference type="CDD" id="cd00082">
    <property type="entry name" value="HisKA"/>
    <property type="match status" value="1"/>
</dbReference>
<dbReference type="InterPro" id="IPR011006">
    <property type="entry name" value="CheY-like_superfamily"/>
</dbReference>
<evidence type="ECO:0000259" key="11">
    <source>
        <dbReference type="PROSITE" id="PS50109"/>
    </source>
</evidence>
<dbReference type="InterPro" id="IPR003594">
    <property type="entry name" value="HATPase_dom"/>
</dbReference>
<dbReference type="Gene3D" id="1.10.287.130">
    <property type="match status" value="1"/>
</dbReference>
<dbReference type="PANTHER" id="PTHR43065">
    <property type="entry name" value="SENSOR HISTIDINE KINASE"/>
    <property type="match status" value="1"/>
</dbReference>
<dbReference type="Pfam" id="PF00512">
    <property type="entry name" value="HisKA"/>
    <property type="match status" value="1"/>
</dbReference>
<organism evidence="13 14">
    <name type="scientific">Neorhizobium galegae bv. officinalis</name>
    <dbReference type="NCBI Taxonomy" id="323656"/>
    <lineage>
        <taxon>Bacteria</taxon>
        <taxon>Pseudomonadati</taxon>
        <taxon>Pseudomonadota</taxon>
        <taxon>Alphaproteobacteria</taxon>
        <taxon>Hyphomicrobiales</taxon>
        <taxon>Rhizobiaceae</taxon>
        <taxon>Rhizobium/Agrobacterium group</taxon>
        <taxon>Neorhizobium</taxon>
    </lineage>
</organism>
<dbReference type="AlphaFoldDB" id="A0A0T7GG03"/>
<dbReference type="SUPFAM" id="SSF52172">
    <property type="entry name" value="CheY-like"/>
    <property type="match status" value="1"/>
</dbReference>
<sequence length="562" mass="60962">MAQGEDQLEPVIVFAPVGRDAAASAGLLSRSGIAAKTCGDLQSLVAALQAGAAAAFIAEEALFGKDASLLFEWVADQPPWSDLPFILLTSRQEQTGIETWRQGLINSLRNVALLERPVQAQTLVSTIQSALRARARQLELRGLLAEREQAAQELEKQVILRTQELKAANEALRDQMTVRAHVEEKLRQAQKIEAIGQLTGGVAHDFNNLLMVISGGLEMLDRQTDPARRKRLMDGMRQAAERGSGLTRQLLAFSRRQELQPQTIDLARQIGGMRELLDRSLRGDVHVTLEFSADLWPVEVDASELELVVLNLAVNARDAMPRGGTIEISAENVPLQDQSGSGKDFVRLSVSDNGSGMTREVQARVFEPFFTTKDIGKGSGLGLAQVHGFVQQSGGRIEIDSEVGRGTKITLMLPRSSKEPGPDQHHLVDLHVARRRPASAGSVLLVEDDDEVAALVSEMLEDLGFQVVRAATAAAALGALANGRRIDLVFSDIMMPGGMNGVELAKEIRSRRMDLPILLTSGYSEAAKQAAESQGIKILRKPYQLAELSEALSGAIARHDLN</sequence>
<keyword evidence="4" id="KW-0808">Transferase</keyword>
<evidence type="ECO:0000313" key="13">
    <source>
        <dbReference type="EMBL" id="CDZ46233.1"/>
    </source>
</evidence>
<dbReference type="InterPro" id="IPR005467">
    <property type="entry name" value="His_kinase_dom"/>
</dbReference>
<feature type="coiled-coil region" evidence="10">
    <location>
        <begin position="137"/>
        <end position="171"/>
    </location>
</feature>
<dbReference type="GO" id="GO:0000155">
    <property type="term" value="F:phosphorelay sensor kinase activity"/>
    <property type="evidence" value="ECO:0007669"/>
    <property type="project" value="InterPro"/>
</dbReference>
<proteinExistence type="predicted"/>
<gene>
    <name evidence="13" type="ORF">NGAL_HAMBI1189_13040</name>
</gene>
<protein>
    <recommendedName>
        <fullName evidence="2">histidine kinase</fullName>
        <ecNumber evidence="2">2.7.13.3</ecNumber>
    </recommendedName>
</protein>
<dbReference type="Pfam" id="PF00072">
    <property type="entry name" value="Response_reg"/>
    <property type="match status" value="1"/>
</dbReference>
<feature type="domain" description="Histidine kinase" evidence="11">
    <location>
        <begin position="201"/>
        <end position="417"/>
    </location>
</feature>
<dbReference type="SUPFAM" id="SSF55874">
    <property type="entry name" value="ATPase domain of HSP90 chaperone/DNA topoisomerase II/histidine kinase"/>
    <property type="match status" value="1"/>
</dbReference>
<feature type="modified residue" description="4-aspartylphosphate" evidence="9">
    <location>
        <position position="492"/>
    </location>
</feature>
<dbReference type="PRINTS" id="PR00344">
    <property type="entry name" value="BCTRLSENSOR"/>
</dbReference>
<dbReference type="Gene3D" id="3.40.50.2300">
    <property type="match status" value="1"/>
</dbReference>
<dbReference type="InterPro" id="IPR036890">
    <property type="entry name" value="HATPase_C_sf"/>
</dbReference>
<keyword evidence="3 9" id="KW-0597">Phosphoprotein</keyword>
<evidence type="ECO:0000256" key="10">
    <source>
        <dbReference type="SAM" id="Coils"/>
    </source>
</evidence>
<dbReference type="Proteomes" id="UP000039660">
    <property type="component" value="Unassembled WGS sequence"/>
</dbReference>
<dbReference type="GO" id="GO:0005524">
    <property type="term" value="F:ATP binding"/>
    <property type="evidence" value="ECO:0007669"/>
    <property type="project" value="UniProtKB-KW"/>
</dbReference>
<dbReference type="Gene3D" id="3.30.565.10">
    <property type="entry name" value="Histidine kinase-like ATPase, C-terminal domain"/>
    <property type="match status" value="1"/>
</dbReference>
<keyword evidence="6 13" id="KW-0418">Kinase</keyword>
<evidence type="ECO:0000256" key="6">
    <source>
        <dbReference type="ARBA" id="ARBA00022777"/>
    </source>
</evidence>
<dbReference type="InterPro" id="IPR036097">
    <property type="entry name" value="HisK_dim/P_sf"/>
</dbReference>
<dbReference type="SMART" id="SM00388">
    <property type="entry name" value="HisKA"/>
    <property type="match status" value="1"/>
</dbReference>
<comment type="catalytic activity">
    <reaction evidence="1">
        <text>ATP + protein L-histidine = ADP + protein N-phospho-L-histidine.</text>
        <dbReference type="EC" id="2.7.13.3"/>
    </reaction>
</comment>
<dbReference type="PROSITE" id="PS50109">
    <property type="entry name" value="HIS_KIN"/>
    <property type="match status" value="1"/>
</dbReference>
<keyword evidence="8" id="KW-0902">Two-component regulatory system</keyword>
<evidence type="ECO:0000256" key="3">
    <source>
        <dbReference type="ARBA" id="ARBA00022553"/>
    </source>
</evidence>
<dbReference type="InterPro" id="IPR001789">
    <property type="entry name" value="Sig_transdc_resp-reg_receiver"/>
</dbReference>